<accession>A0A1Q3FTV6</accession>
<feature type="chain" id="PRO_5013270179" evidence="1">
    <location>
        <begin position="17"/>
        <end position="172"/>
    </location>
</feature>
<dbReference type="AlphaFoldDB" id="A0A1Q3FTV6"/>
<evidence type="ECO:0000313" key="2">
    <source>
        <dbReference type="EMBL" id="JAV31039.1"/>
    </source>
</evidence>
<organism evidence="2">
    <name type="scientific">Culex tarsalis</name>
    <name type="common">Encephalitis mosquito</name>
    <dbReference type="NCBI Taxonomy" id="7177"/>
    <lineage>
        <taxon>Eukaryota</taxon>
        <taxon>Metazoa</taxon>
        <taxon>Ecdysozoa</taxon>
        <taxon>Arthropoda</taxon>
        <taxon>Hexapoda</taxon>
        <taxon>Insecta</taxon>
        <taxon>Pterygota</taxon>
        <taxon>Neoptera</taxon>
        <taxon>Endopterygota</taxon>
        <taxon>Diptera</taxon>
        <taxon>Nematocera</taxon>
        <taxon>Culicoidea</taxon>
        <taxon>Culicidae</taxon>
        <taxon>Culicinae</taxon>
        <taxon>Culicini</taxon>
        <taxon>Culex</taxon>
        <taxon>Culex</taxon>
    </lineage>
</organism>
<proteinExistence type="predicted"/>
<name>A0A1Q3FTV6_CULTA</name>
<reference evidence="2" key="1">
    <citation type="submission" date="2017-01" db="EMBL/GenBank/DDBJ databases">
        <title>A deep insight into the sialotranscriptome of adult male and female Cluex tarsalis mosquitoes.</title>
        <authorList>
            <person name="Ribeiro J.M."/>
            <person name="Moreira F."/>
            <person name="Bernard K.A."/>
            <person name="Calvo E."/>
        </authorList>
    </citation>
    <scope>NUCLEOTIDE SEQUENCE</scope>
    <source>
        <strain evidence="2">Kern County</strain>
        <tissue evidence="2">Salivary glands</tissue>
    </source>
</reference>
<feature type="signal peptide" evidence="1">
    <location>
        <begin position="1"/>
        <end position="16"/>
    </location>
</feature>
<evidence type="ECO:0000256" key="1">
    <source>
        <dbReference type="SAM" id="SignalP"/>
    </source>
</evidence>
<protein>
    <submittedName>
        <fullName evidence="2">Putative conserved secreted protein</fullName>
    </submittedName>
</protein>
<dbReference type="EMBL" id="GFDL01004006">
    <property type="protein sequence ID" value="JAV31039.1"/>
    <property type="molecule type" value="Transcribed_RNA"/>
</dbReference>
<sequence length="172" mass="19793">MLTNLVHLVLLPATLALNVPIGCVKIRNRNFEGYLVKGDLYGEEQRNVAYGASAEQWHIRKGIEGWYKVTNMDVKEELFESELIWKGHRVFTRPLELGVEDGLWEIVPGSRYGYFKMKNAGHRDCLALSVRGILNLIVISAYPECDGKEFEWQFEKVKCADESFVEYDETET</sequence>
<keyword evidence="1" id="KW-0732">Signal</keyword>